<dbReference type="PANTHER" id="PTHR13348:SF0">
    <property type="entry name" value="RIBONUCLEASE P PROTEIN SUBUNIT P29"/>
    <property type="match status" value="1"/>
</dbReference>
<organism evidence="1">
    <name type="scientific">Cyprideis torosa</name>
    <dbReference type="NCBI Taxonomy" id="163714"/>
    <lineage>
        <taxon>Eukaryota</taxon>
        <taxon>Metazoa</taxon>
        <taxon>Ecdysozoa</taxon>
        <taxon>Arthropoda</taxon>
        <taxon>Crustacea</taxon>
        <taxon>Oligostraca</taxon>
        <taxon>Ostracoda</taxon>
        <taxon>Podocopa</taxon>
        <taxon>Podocopida</taxon>
        <taxon>Cytherocopina</taxon>
        <taxon>Cytheroidea</taxon>
        <taxon>Cytherideidae</taxon>
        <taxon>Cyprideis</taxon>
    </lineage>
</organism>
<name>A0A7R8WL31_9CRUS</name>
<dbReference type="SUPFAM" id="SSF101744">
    <property type="entry name" value="Rof/RNase P subunit-like"/>
    <property type="match status" value="1"/>
</dbReference>
<sequence length="174" mass="19004">MKTSFFLSPGQDSCVCLFCPQMDPEAAVCAPLAPSVWGGGAERAPPEGRGVLPFLRSERPGRAARVRRRRKLNAREKASLGLRSVRQLRGLKYADVLPLNSLWKGYASDALQLDRLRACPEEAMSQQMVVRLGKLDLHGCLLSVDRAKCSSYVGLEGLVIKVGPHPHGTTPLIE</sequence>
<protein>
    <submittedName>
        <fullName evidence="1">Uncharacterized protein</fullName>
    </submittedName>
</protein>
<dbReference type="Gene3D" id="2.30.30.210">
    <property type="entry name" value="Ribonuclease P/MRP, subunit p29"/>
    <property type="match status" value="1"/>
</dbReference>
<proteinExistence type="predicted"/>
<dbReference type="GO" id="GO:0006364">
    <property type="term" value="P:rRNA processing"/>
    <property type="evidence" value="ECO:0007669"/>
    <property type="project" value="TreeGrafter"/>
</dbReference>
<dbReference type="EMBL" id="OB662816">
    <property type="protein sequence ID" value="CAD7230606.1"/>
    <property type="molecule type" value="Genomic_DNA"/>
</dbReference>
<dbReference type="GO" id="GO:0000172">
    <property type="term" value="C:ribonuclease MRP complex"/>
    <property type="evidence" value="ECO:0007669"/>
    <property type="project" value="InterPro"/>
</dbReference>
<dbReference type="InterPro" id="IPR016848">
    <property type="entry name" value="RNase_P/MRP_Rpp29-subunit"/>
</dbReference>
<dbReference type="InterPro" id="IPR036980">
    <property type="entry name" value="RNase_P/MRP_Rpp29_sf"/>
</dbReference>
<evidence type="ECO:0000313" key="1">
    <source>
        <dbReference type="EMBL" id="CAD7230606.1"/>
    </source>
</evidence>
<accession>A0A7R8WL31</accession>
<dbReference type="PANTHER" id="PTHR13348">
    <property type="entry name" value="RIBONUCLEASE P SUBUNIT P29"/>
    <property type="match status" value="1"/>
</dbReference>
<dbReference type="OrthoDB" id="124041at2759"/>
<gene>
    <name evidence="1" type="ORF">CTOB1V02_LOCUS8464</name>
</gene>
<dbReference type="GO" id="GO:0033204">
    <property type="term" value="F:ribonuclease P RNA binding"/>
    <property type="evidence" value="ECO:0007669"/>
    <property type="project" value="InterPro"/>
</dbReference>
<reference evidence="1" key="1">
    <citation type="submission" date="2020-11" db="EMBL/GenBank/DDBJ databases">
        <authorList>
            <person name="Tran Van P."/>
        </authorList>
    </citation>
    <scope>NUCLEOTIDE SEQUENCE</scope>
</reference>
<dbReference type="AlphaFoldDB" id="A0A7R8WL31"/>
<dbReference type="GO" id="GO:0001682">
    <property type="term" value="P:tRNA 5'-leader removal"/>
    <property type="evidence" value="ECO:0007669"/>
    <property type="project" value="InterPro"/>
</dbReference>
<dbReference type="InterPro" id="IPR023534">
    <property type="entry name" value="Rof/RNase_P-like"/>
</dbReference>
<dbReference type="GO" id="GO:0030677">
    <property type="term" value="C:ribonuclease P complex"/>
    <property type="evidence" value="ECO:0007669"/>
    <property type="project" value="InterPro"/>
</dbReference>